<evidence type="ECO:0000313" key="15">
    <source>
        <dbReference type="RefSeq" id="XP_002739459.1"/>
    </source>
</evidence>
<evidence type="ECO:0000259" key="11">
    <source>
        <dbReference type="PROSITE" id="PS51192"/>
    </source>
</evidence>
<dbReference type="InterPro" id="IPR001650">
    <property type="entry name" value="Helicase_C-like"/>
</dbReference>
<dbReference type="CDD" id="cd18787">
    <property type="entry name" value="SF2_C_DEAD"/>
    <property type="match status" value="1"/>
</dbReference>
<proteinExistence type="inferred from homology"/>
<dbReference type="InterPro" id="IPR050079">
    <property type="entry name" value="DEAD_box_RNA_helicase"/>
</dbReference>
<evidence type="ECO:0000256" key="4">
    <source>
        <dbReference type="ARBA" id="ARBA00022801"/>
    </source>
</evidence>
<dbReference type="SUPFAM" id="SSF52540">
    <property type="entry name" value="P-loop containing nucleoside triphosphate hydrolases"/>
    <property type="match status" value="2"/>
</dbReference>
<sequence length="851" mass="97173">MKNKKNTKKRPDKHWRKGRGKRSSESEKDVDHVQIVKPMDTLSPGFSANKVIDGYSSDAELNTRKMVAKQNRKKKKSGGFQAMGLSMGVLKGIFRKGYKVPTPIQRKCVPIIMDRKDVVAMARTGSGKTAAFLIPMFEKLQRHSAKTGARALILSPTRELAVQTLKFTRELGKFLGLRSAVILGGDKMDDQFAALHENPDIIIATPGRLLHVLVEMDLKLNSLEYVVFDEADRLFEMGFAEQLEEIIQRLPDDRQTLLFSATLPKLLVEFARAGLNDPMLIRLDVESKLSDQLKLAFFSTRADDKISLLLHLLRNVIKPSEQTVIFLATMHHVDYIKEILTQAGINCCHIYSSLDPAARKINVAKFTHKKAMVMLVTDVAARGIDIPLLDNVINFNFPAKPKLFVHRVGRVARAGRTGTAYSLIASDELPYLLDLHLFLGRPLKCASPSHSRDADYLFGRVPQRVVDDEEATVLTLHEQSLDIDTMKHVCNNAYKQYVKSRPAPAPESVKRMKEIDVSRIAIHPIFGEYIDKDENNRVQMVDEIKKYKPHTTIFEVGVSTKSQPKYSVMKAKRRLHSNAIEKYKVKKKEEIENTAMLQNIKEKAVFSSTEMSTDKDLEAVFSTVVAPGLKRKRRIEAMERKTKKQKPVVSVRDDDYYIHYRSQDHHAERGLSIGDCSFDQQASRAMLDLTGDDADMMKKHKDNIKWDRKKKKFIRDAGDEQSKKKKIKTESGTYIHASYKSNIYKDWLEKSKMDEMDEEEEEEKEKKTRKHKGGKWKGPQGKNKGSFHQKGKSRKPNQSKGPGGKRKKVRSEMKSKDQILKNRKTDAKKNFLRKTREKKAMMRSRGRGKPR</sequence>
<evidence type="ECO:0000256" key="3">
    <source>
        <dbReference type="ARBA" id="ARBA00022741"/>
    </source>
</evidence>
<dbReference type="PROSITE" id="PS00039">
    <property type="entry name" value="DEAD_ATP_HELICASE"/>
    <property type="match status" value="1"/>
</dbReference>
<gene>
    <name evidence="15" type="primary">LOC100375838</name>
</gene>
<dbReference type="SMART" id="SM00490">
    <property type="entry name" value="HELICc"/>
    <property type="match status" value="1"/>
</dbReference>
<evidence type="ECO:0000256" key="6">
    <source>
        <dbReference type="ARBA" id="ARBA00022840"/>
    </source>
</evidence>
<evidence type="ECO:0000256" key="10">
    <source>
        <dbReference type="SAM" id="MobiDB-lite"/>
    </source>
</evidence>
<accession>A0ABM0GXE3</accession>
<evidence type="ECO:0000256" key="7">
    <source>
        <dbReference type="ARBA" id="ARBA00022884"/>
    </source>
</evidence>
<reference evidence="15" key="1">
    <citation type="submission" date="2025-08" db="UniProtKB">
        <authorList>
            <consortium name="RefSeq"/>
        </authorList>
    </citation>
    <scope>IDENTIFICATION</scope>
    <source>
        <tissue evidence="15">Testes</tissue>
    </source>
</reference>
<dbReference type="RefSeq" id="XP_002739459.1">
    <property type="nucleotide sequence ID" value="XM_002739413.2"/>
</dbReference>
<evidence type="ECO:0000256" key="1">
    <source>
        <dbReference type="ARBA" id="ARBA00010379"/>
    </source>
</evidence>
<dbReference type="Proteomes" id="UP000694865">
    <property type="component" value="Unplaced"/>
</dbReference>
<dbReference type="GeneID" id="100375838"/>
<dbReference type="EC" id="3.6.4.13" evidence="2"/>
<evidence type="ECO:0000256" key="2">
    <source>
        <dbReference type="ARBA" id="ARBA00012552"/>
    </source>
</evidence>
<dbReference type="Pfam" id="PF08147">
    <property type="entry name" value="DBP10CT"/>
    <property type="match status" value="1"/>
</dbReference>
<feature type="compositionally biased region" description="Basic residues" evidence="10">
    <location>
        <begin position="830"/>
        <end position="851"/>
    </location>
</feature>
<dbReference type="PROSITE" id="PS51195">
    <property type="entry name" value="Q_MOTIF"/>
    <property type="match status" value="1"/>
</dbReference>
<keyword evidence="7" id="KW-0694">RNA-binding</keyword>
<dbReference type="PANTHER" id="PTHR47959">
    <property type="entry name" value="ATP-DEPENDENT RNA HELICASE RHLE-RELATED"/>
    <property type="match status" value="1"/>
</dbReference>
<dbReference type="InterPro" id="IPR033517">
    <property type="entry name" value="DDX54/DBP10_DEAD-box_helicase"/>
</dbReference>
<dbReference type="SMART" id="SM01123">
    <property type="entry name" value="DBP10CT"/>
    <property type="match status" value="1"/>
</dbReference>
<feature type="short sequence motif" description="Q motif" evidence="9">
    <location>
        <begin position="78"/>
        <end position="106"/>
    </location>
</feature>
<feature type="compositionally biased region" description="Basic and acidic residues" evidence="10">
    <location>
        <begin position="22"/>
        <end position="32"/>
    </location>
</feature>
<dbReference type="InterPro" id="IPR012541">
    <property type="entry name" value="DBP10_C"/>
</dbReference>
<evidence type="ECO:0000256" key="5">
    <source>
        <dbReference type="ARBA" id="ARBA00022806"/>
    </source>
</evidence>
<protein>
    <recommendedName>
        <fullName evidence="2">RNA helicase</fullName>
        <ecNumber evidence="2">3.6.4.13</ecNumber>
    </recommendedName>
</protein>
<feature type="region of interest" description="Disordered" evidence="10">
    <location>
        <begin position="754"/>
        <end position="851"/>
    </location>
</feature>
<evidence type="ECO:0000259" key="12">
    <source>
        <dbReference type="PROSITE" id="PS51194"/>
    </source>
</evidence>
<feature type="domain" description="Helicase C-terminal" evidence="12">
    <location>
        <begin position="308"/>
        <end position="455"/>
    </location>
</feature>
<comment type="catalytic activity">
    <reaction evidence="8">
        <text>ATP + H2O = ADP + phosphate + H(+)</text>
        <dbReference type="Rhea" id="RHEA:13065"/>
        <dbReference type="ChEBI" id="CHEBI:15377"/>
        <dbReference type="ChEBI" id="CHEBI:15378"/>
        <dbReference type="ChEBI" id="CHEBI:30616"/>
        <dbReference type="ChEBI" id="CHEBI:43474"/>
        <dbReference type="ChEBI" id="CHEBI:456216"/>
        <dbReference type="EC" id="3.6.4.13"/>
    </reaction>
</comment>
<evidence type="ECO:0000256" key="9">
    <source>
        <dbReference type="PROSITE-ProRule" id="PRU00552"/>
    </source>
</evidence>
<evidence type="ECO:0000256" key="8">
    <source>
        <dbReference type="ARBA" id="ARBA00047984"/>
    </source>
</evidence>
<dbReference type="InterPro" id="IPR014014">
    <property type="entry name" value="RNA_helicase_DEAD_Q_motif"/>
</dbReference>
<evidence type="ECO:0000313" key="14">
    <source>
        <dbReference type="Proteomes" id="UP000694865"/>
    </source>
</evidence>
<dbReference type="PANTHER" id="PTHR47959:SF8">
    <property type="entry name" value="RNA HELICASE"/>
    <property type="match status" value="1"/>
</dbReference>
<keyword evidence="5" id="KW-0347">Helicase</keyword>
<dbReference type="Pfam" id="PF00270">
    <property type="entry name" value="DEAD"/>
    <property type="match status" value="1"/>
</dbReference>
<dbReference type="InterPro" id="IPR011545">
    <property type="entry name" value="DEAD/DEAH_box_helicase_dom"/>
</dbReference>
<dbReference type="Gene3D" id="3.40.50.300">
    <property type="entry name" value="P-loop containing nucleotide triphosphate hydrolases"/>
    <property type="match status" value="2"/>
</dbReference>
<keyword evidence="3" id="KW-0547">Nucleotide-binding</keyword>
<keyword evidence="4" id="KW-0378">Hydrolase</keyword>
<dbReference type="InterPro" id="IPR014001">
    <property type="entry name" value="Helicase_ATP-bd"/>
</dbReference>
<keyword evidence="14" id="KW-1185">Reference proteome</keyword>
<dbReference type="PROSITE" id="PS51194">
    <property type="entry name" value="HELICASE_CTER"/>
    <property type="match status" value="1"/>
</dbReference>
<dbReference type="InterPro" id="IPR000629">
    <property type="entry name" value="RNA-helicase_DEAD-box_CS"/>
</dbReference>
<dbReference type="InterPro" id="IPR027417">
    <property type="entry name" value="P-loop_NTPase"/>
</dbReference>
<dbReference type="PROSITE" id="PS51192">
    <property type="entry name" value="HELICASE_ATP_BIND_1"/>
    <property type="match status" value="1"/>
</dbReference>
<evidence type="ECO:0000259" key="13">
    <source>
        <dbReference type="PROSITE" id="PS51195"/>
    </source>
</evidence>
<feature type="compositionally biased region" description="Basic residues" evidence="10">
    <location>
        <begin position="1"/>
        <end position="21"/>
    </location>
</feature>
<organism evidence="14 15">
    <name type="scientific">Saccoglossus kowalevskii</name>
    <name type="common">Acorn worm</name>
    <dbReference type="NCBI Taxonomy" id="10224"/>
    <lineage>
        <taxon>Eukaryota</taxon>
        <taxon>Metazoa</taxon>
        <taxon>Hemichordata</taxon>
        <taxon>Enteropneusta</taxon>
        <taxon>Harrimaniidae</taxon>
        <taxon>Saccoglossus</taxon>
    </lineage>
</organism>
<dbReference type="Pfam" id="PF00271">
    <property type="entry name" value="Helicase_C"/>
    <property type="match status" value="1"/>
</dbReference>
<feature type="compositionally biased region" description="Basic and acidic residues" evidence="10">
    <location>
        <begin position="810"/>
        <end position="829"/>
    </location>
</feature>
<keyword evidence="6" id="KW-0067">ATP-binding</keyword>
<name>A0ABM0GXE3_SACKO</name>
<feature type="region of interest" description="Disordered" evidence="10">
    <location>
        <begin position="1"/>
        <end position="32"/>
    </location>
</feature>
<feature type="domain" description="DEAD-box RNA helicase Q" evidence="13">
    <location>
        <begin position="78"/>
        <end position="106"/>
    </location>
</feature>
<feature type="compositionally biased region" description="Basic residues" evidence="10">
    <location>
        <begin position="785"/>
        <end position="809"/>
    </location>
</feature>
<dbReference type="SMART" id="SM00487">
    <property type="entry name" value="DEXDc"/>
    <property type="match status" value="1"/>
</dbReference>
<dbReference type="CDD" id="cd17959">
    <property type="entry name" value="DEADc_DDX54"/>
    <property type="match status" value="1"/>
</dbReference>
<comment type="similarity">
    <text evidence="1">Belongs to the DEAD box helicase family. DDX54/DBP10 subfamily.</text>
</comment>
<feature type="domain" description="Helicase ATP-binding" evidence="11">
    <location>
        <begin position="109"/>
        <end position="281"/>
    </location>
</feature>